<dbReference type="EMBL" id="CAJOBG010020329">
    <property type="protein sequence ID" value="CAF4322538.1"/>
    <property type="molecule type" value="Genomic_DNA"/>
</dbReference>
<comment type="caution">
    <text evidence="2">Lacks conserved residue(s) required for the propagation of feature annotation.</text>
</comment>
<reference evidence="4" key="1">
    <citation type="submission" date="2021-02" db="EMBL/GenBank/DDBJ databases">
        <authorList>
            <person name="Nowell W R."/>
        </authorList>
    </citation>
    <scope>NUCLEOTIDE SEQUENCE</scope>
</reference>
<dbReference type="AlphaFoldDB" id="A0A820JAE5"/>
<keyword evidence="1" id="KW-1015">Disulfide bond</keyword>
<sequence>MDVSNEDTHPEPLVSEEKCPARNCCWKPMNQFRKSRSTNASLAIAVPCCHYPHDFPTYQVASNESTVFGQRLTIVQQQSTYMPNEILNLTFDFFMKKRSDFVYK</sequence>
<evidence type="ECO:0000313" key="4">
    <source>
        <dbReference type="EMBL" id="CAF4322538.1"/>
    </source>
</evidence>
<evidence type="ECO:0000313" key="5">
    <source>
        <dbReference type="Proteomes" id="UP000663866"/>
    </source>
</evidence>
<dbReference type="InterPro" id="IPR000519">
    <property type="entry name" value="P_trefoil_dom"/>
</dbReference>
<keyword evidence="5" id="KW-1185">Reference proteome</keyword>
<evidence type="ECO:0000259" key="3">
    <source>
        <dbReference type="PROSITE" id="PS51448"/>
    </source>
</evidence>
<comment type="caution">
    <text evidence="4">The sequence shown here is derived from an EMBL/GenBank/DDBJ whole genome shotgun (WGS) entry which is preliminary data.</text>
</comment>
<proteinExistence type="predicted"/>
<organism evidence="4 5">
    <name type="scientific">Rotaria magnacalcarata</name>
    <dbReference type="NCBI Taxonomy" id="392030"/>
    <lineage>
        <taxon>Eukaryota</taxon>
        <taxon>Metazoa</taxon>
        <taxon>Spiralia</taxon>
        <taxon>Gnathifera</taxon>
        <taxon>Rotifera</taxon>
        <taxon>Eurotatoria</taxon>
        <taxon>Bdelloidea</taxon>
        <taxon>Philodinida</taxon>
        <taxon>Philodinidae</taxon>
        <taxon>Rotaria</taxon>
    </lineage>
</organism>
<dbReference type="Proteomes" id="UP000663866">
    <property type="component" value="Unassembled WGS sequence"/>
</dbReference>
<dbReference type="SUPFAM" id="SSF57492">
    <property type="entry name" value="Trefoil"/>
    <property type="match status" value="1"/>
</dbReference>
<gene>
    <name evidence="4" type="ORF">OVN521_LOCUS32033</name>
</gene>
<dbReference type="PROSITE" id="PS51448">
    <property type="entry name" value="P_TREFOIL_2"/>
    <property type="match status" value="1"/>
</dbReference>
<evidence type="ECO:0000256" key="1">
    <source>
        <dbReference type="ARBA" id="ARBA00023157"/>
    </source>
</evidence>
<dbReference type="InterPro" id="IPR044913">
    <property type="entry name" value="P_trefoil_dom_sf"/>
</dbReference>
<accession>A0A820JAE5</accession>
<evidence type="ECO:0000256" key="2">
    <source>
        <dbReference type="PROSITE-ProRule" id="PRU00779"/>
    </source>
</evidence>
<name>A0A820JAE5_9BILA</name>
<dbReference type="Gene3D" id="4.10.110.10">
    <property type="entry name" value="Spasmolytic Protein, domain 1"/>
    <property type="match status" value="1"/>
</dbReference>
<protein>
    <recommendedName>
        <fullName evidence="3">P-type domain-containing protein</fullName>
    </recommendedName>
</protein>
<feature type="non-terminal residue" evidence="4">
    <location>
        <position position="1"/>
    </location>
</feature>
<feature type="domain" description="P-type" evidence="3">
    <location>
        <begin position="1"/>
        <end position="53"/>
    </location>
</feature>